<dbReference type="EnsemblPlants" id="OB07G19240.1">
    <property type="protein sequence ID" value="OB07G19240.1"/>
    <property type="gene ID" value="OB07G19240"/>
</dbReference>
<reference evidence="2" key="2">
    <citation type="submission" date="2013-04" db="UniProtKB">
        <authorList>
            <consortium name="EnsemblPlants"/>
        </authorList>
    </citation>
    <scope>IDENTIFICATION</scope>
</reference>
<name>J3MKJ2_ORYBR</name>
<proteinExistence type="predicted"/>
<dbReference type="AlphaFoldDB" id="J3MKJ2"/>
<feature type="compositionally biased region" description="Low complexity" evidence="1">
    <location>
        <begin position="16"/>
        <end position="33"/>
    </location>
</feature>
<organism evidence="2">
    <name type="scientific">Oryza brachyantha</name>
    <name type="common">malo sina</name>
    <dbReference type="NCBI Taxonomy" id="4533"/>
    <lineage>
        <taxon>Eukaryota</taxon>
        <taxon>Viridiplantae</taxon>
        <taxon>Streptophyta</taxon>
        <taxon>Embryophyta</taxon>
        <taxon>Tracheophyta</taxon>
        <taxon>Spermatophyta</taxon>
        <taxon>Magnoliopsida</taxon>
        <taxon>Liliopsida</taxon>
        <taxon>Poales</taxon>
        <taxon>Poaceae</taxon>
        <taxon>BOP clade</taxon>
        <taxon>Oryzoideae</taxon>
        <taxon>Oryzeae</taxon>
        <taxon>Oryzinae</taxon>
        <taxon>Oryza</taxon>
    </lineage>
</organism>
<evidence type="ECO:0000256" key="1">
    <source>
        <dbReference type="SAM" id="MobiDB-lite"/>
    </source>
</evidence>
<accession>J3MKJ2</accession>
<evidence type="ECO:0000313" key="3">
    <source>
        <dbReference type="Proteomes" id="UP000006038"/>
    </source>
</evidence>
<feature type="region of interest" description="Disordered" evidence="1">
    <location>
        <begin position="8"/>
        <end position="33"/>
    </location>
</feature>
<dbReference type="Proteomes" id="UP000006038">
    <property type="component" value="Chromosome 7"/>
</dbReference>
<reference evidence="2" key="1">
    <citation type="journal article" date="2013" name="Nat. Commun.">
        <title>Whole-genome sequencing of Oryza brachyantha reveals mechanisms underlying Oryza genome evolution.</title>
        <authorList>
            <person name="Chen J."/>
            <person name="Huang Q."/>
            <person name="Gao D."/>
            <person name="Wang J."/>
            <person name="Lang Y."/>
            <person name="Liu T."/>
            <person name="Li B."/>
            <person name="Bai Z."/>
            <person name="Luis Goicoechea J."/>
            <person name="Liang C."/>
            <person name="Chen C."/>
            <person name="Zhang W."/>
            <person name="Sun S."/>
            <person name="Liao Y."/>
            <person name="Zhang X."/>
            <person name="Yang L."/>
            <person name="Song C."/>
            <person name="Wang M."/>
            <person name="Shi J."/>
            <person name="Liu G."/>
            <person name="Liu J."/>
            <person name="Zhou H."/>
            <person name="Zhou W."/>
            <person name="Yu Q."/>
            <person name="An N."/>
            <person name="Chen Y."/>
            <person name="Cai Q."/>
            <person name="Wang B."/>
            <person name="Liu B."/>
            <person name="Min J."/>
            <person name="Huang Y."/>
            <person name="Wu H."/>
            <person name="Li Z."/>
            <person name="Zhang Y."/>
            <person name="Yin Y."/>
            <person name="Song W."/>
            <person name="Jiang J."/>
            <person name="Jackson S.A."/>
            <person name="Wing R.A."/>
            <person name="Wang J."/>
            <person name="Chen M."/>
        </authorList>
    </citation>
    <scope>NUCLEOTIDE SEQUENCE [LARGE SCALE GENOMIC DNA]</scope>
    <source>
        <strain evidence="2">cv. IRGC 101232</strain>
    </source>
</reference>
<dbReference type="HOGENOM" id="CLU_3053592_0_0_1"/>
<sequence>MRDVITMLGEARLRGKSGSSTGSGSAKSAAATATVAVVDKDKPVFNTTPDSDYP</sequence>
<keyword evidence="3" id="KW-1185">Reference proteome</keyword>
<protein>
    <submittedName>
        <fullName evidence="2">Uncharacterized protein</fullName>
    </submittedName>
</protein>
<evidence type="ECO:0000313" key="2">
    <source>
        <dbReference type="EnsemblPlants" id="OB07G19240.1"/>
    </source>
</evidence>
<dbReference type="Gramene" id="OB07G19240.1">
    <property type="protein sequence ID" value="OB07G19240.1"/>
    <property type="gene ID" value="OB07G19240"/>
</dbReference>